<dbReference type="AlphaFoldDB" id="X1HUS1"/>
<proteinExistence type="predicted"/>
<evidence type="ECO:0000313" key="1">
    <source>
        <dbReference type="EMBL" id="GAH49013.1"/>
    </source>
</evidence>
<name>X1HUS1_9ZZZZ</name>
<organism evidence="1">
    <name type="scientific">marine sediment metagenome</name>
    <dbReference type="NCBI Taxonomy" id="412755"/>
    <lineage>
        <taxon>unclassified sequences</taxon>
        <taxon>metagenomes</taxon>
        <taxon>ecological metagenomes</taxon>
    </lineage>
</organism>
<feature type="non-terminal residue" evidence="1">
    <location>
        <position position="76"/>
    </location>
</feature>
<sequence length="76" mass="8893">MPEILKDFSPPALIMAIEANQFELWRILAQMLQVELHHDPDMIWFSTDMPFYLCNLVGRTQFDPNDIDARIDVTLT</sequence>
<accession>X1HUS1</accession>
<protein>
    <submittedName>
        <fullName evidence="1">Uncharacterized protein</fullName>
    </submittedName>
</protein>
<gene>
    <name evidence="1" type="ORF">S03H2_39452</name>
</gene>
<dbReference type="EMBL" id="BARU01024396">
    <property type="protein sequence ID" value="GAH49013.1"/>
    <property type="molecule type" value="Genomic_DNA"/>
</dbReference>
<comment type="caution">
    <text evidence="1">The sequence shown here is derived from an EMBL/GenBank/DDBJ whole genome shotgun (WGS) entry which is preliminary data.</text>
</comment>
<reference evidence="1" key="1">
    <citation type="journal article" date="2014" name="Front. Microbiol.">
        <title>High frequency of phylogenetically diverse reductive dehalogenase-homologous genes in deep subseafloor sedimentary metagenomes.</title>
        <authorList>
            <person name="Kawai M."/>
            <person name="Futagami T."/>
            <person name="Toyoda A."/>
            <person name="Takaki Y."/>
            <person name="Nishi S."/>
            <person name="Hori S."/>
            <person name="Arai W."/>
            <person name="Tsubouchi T."/>
            <person name="Morono Y."/>
            <person name="Uchiyama I."/>
            <person name="Ito T."/>
            <person name="Fujiyama A."/>
            <person name="Inagaki F."/>
            <person name="Takami H."/>
        </authorList>
    </citation>
    <scope>NUCLEOTIDE SEQUENCE</scope>
    <source>
        <strain evidence="1">Expedition CK06-06</strain>
    </source>
</reference>